<dbReference type="HOGENOM" id="CLU_3229881_0_0_9"/>
<gene>
    <name evidence="1" type="ORF">HMPREF1015_02111</name>
</gene>
<dbReference type="AlphaFoldDB" id="G9QIV0"/>
<reference evidence="1 2" key="1">
    <citation type="submission" date="2011-09" db="EMBL/GenBank/DDBJ databases">
        <title>The Genome Sequence of Bacillus smithii 7_3_47FAA.</title>
        <authorList>
            <consortium name="The Broad Institute Genome Sequencing Platform"/>
            <person name="Earl A."/>
            <person name="Ward D."/>
            <person name="Feldgarden M."/>
            <person name="Gevers D."/>
            <person name="Daigneault M."/>
            <person name="Strauss J."/>
            <person name="Allen-Vercoe E."/>
            <person name="Young S.K."/>
            <person name="Zeng Q."/>
            <person name="Gargeya S."/>
            <person name="Fitzgerald M."/>
            <person name="Haas B."/>
            <person name="Abouelleil A."/>
            <person name="Alvarado L."/>
            <person name="Arachchi H.M."/>
            <person name="Berlin A."/>
            <person name="Brown A."/>
            <person name="Chapman S.B."/>
            <person name="Chen Z."/>
            <person name="Dunbar C."/>
            <person name="Freedman E."/>
            <person name="Gearin G."/>
            <person name="Goldberg J."/>
            <person name="Griggs A."/>
            <person name="Gujja S."/>
            <person name="Heiman D."/>
            <person name="Howarth C."/>
            <person name="Larson L."/>
            <person name="Lui A."/>
            <person name="MacDonald P.J.P."/>
            <person name="Montmayeur A."/>
            <person name="Murphy C."/>
            <person name="Neiman D."/>
            <person name="Pearson M."/>
            <person name="Priest M."/>
            <person name="Roberts A."/>
            <person name="Saif S."/>
            <person name="Shea T."/>
            <person name="Shenoy N."/>
            <person name="Sisk P."/>
            <person name="Stolte C."/>
            <person name="Sykes S."/>
            <person name="Wortman J."/>
            <person name="Nusbaum C."/>
            <person name="Birren B."/>
        </authorList>
    </citation>
    <scope>NUCLEOTIDE SEQUENCE [LARGE SCALE GENOMIC DNA]</scope>
    <source>
        <strain evidence="1 2">7_3_47FAA</strain>
    </source>
</reference>
<name>G9QIV0_9BACI</name>
<proteinExistence type="predicted"/>
<dbReference type="EMBL" id="ACWF01000047">
    <property type="protein sequence ID" value="EHL78925.1"/>
    <property type="molecule type" value="Genomic_DNA"/>
</dbReference>
<protein>
    <submittedName>
        <fullName evidence="1">Uncharacterized protein</fullName>
    </submittedName>
</protein>
<organism evidence="1 2">
    <name type="scientific">Bacillus smithii 7_3_47FAA</name>
    <dbReference type="NCBI Taxonomy" id="665952"/>
    <lineage>
        <taxon>Bacteria</taxon>
        <taxon>Bacillati</taxon>
        <taxon>Bacillota</taxon>
        <taxon>Bacilli</taxon>
        <taxon>Bacillales</taxon>
        <taxon>Bacillaceae</taxon>
        <taxon>Bacillus</taxon>
    </lineage>
</organism>
<evidence type="ECO:0000313" key="2">
    <source>
        <dbReference type="Proteomes" id="UP000011747"/>
    </source>
</evidence>
<dbReference type="Proteomes" id="UP000011747">
    <property type="component" value="Unassembled WGS sequence"/>
</dbReference>
<comment type="caution">
    <text evidence="1">The sequence shown here is derived from an EMBL/GenBank/DDBJ whole genome shotgun (WGS) entry which is preliminary data.</text>
</comment>
<accession>G9QIV0</accession>
<keyword evidence="2" id="KW-1185">Reference proteome</keyword>
<evidence type="ECO:0000313" key="1">
    <source>
        <dbReference type="EMBL" id="EHL78925.1"/>
    </source>
</evidence>
<sequence length="43" mass="4857">MKGYLVDFNVNGRRRGIRKDASPQPYPIQLLLLTLVTADLLLS</sequence>